<dbReference type="AlphaFoldDB" id="A0A7V8NTG7"/>
<accession>A0A7V8NTG7</accession>
<proteinExistence type="predicted"/>
<dbReference type="Proteomes" id="UP000567293">
    <property type="component" value="Unassembled WGS sequence"/>
</dbReference>
<organism evidence="1 2">
    <name type="scientific">Candidatus Acidiferrum panamense</name>
    <dbReference type="NCBI Taxonomy" id="2741543"/>
    <lineage>
        <taxon>Bacteria</taxon>
        <taxon>Pseudomonadati</taxon>
        <taxon>Acidobacteriota</taxon>
        <taxon>Terriglobia</taxon>
        <taxon>Candidatus Acidiferrales</taxon>
        <taxon>Candidatus Acidiferrum</taxon>
    </lineage>
</organism>
<name>A0A7V8NTG7_9BACT</name>
<comment type="caution">
    <text evidence="1">The sequence shown here is derived from an EMBL/GenBank/DDBJ whole genome shotgun (WGS) entry which is preliminary data.</text>
</comment>
<dbReference type="EMBL" id="JACDQQ010001809">
    <property type="protein sequence ID" value="MBA0087057.1"/>
    <property type="molecule type" value="Genomic_DNA"/>
</dbReference>
<feature type="non-terminal residue" evidence="1">
    <location>
        <position position="70"/>
    </location>
</feature>
<gene>
    <name evidence="1" type="ORF">HRJ53_18900</name>
</gene>
<sequence>MKRSGNKGLRSWLGKKEVTATWGLSAMAALGATLAAEAWQVPGDDRAEAAMAVIRPEGIRARMRFLADDL</sequence>
<evidence type="ECO:0000313" key="1">
    <source>
        <dbReference type="EMBL" id="MBA0087057.1"/>
    </source>
</evidence>
<evidence type="ECO:0000313" key="2">
    <source>
        <dbReference type="Proteomes" id="UP000567293"/>
    </source>
</evidence>
<reference evidence="1" key="1">
    <citation type="submission" date="2020-06" db="EMBL/GenBank/DDBJ databases">
        <title>Legume-microbial interactions unlock mineral nutrients during tropical forest succession.</title>
        <authorList>
            <person name="Epihov D.Z."/>
        </authorList>
    </citation>
    <scope>NUCLEOTIDE SEQUENCE [LARGE SCALE GENOMIC DNA]</scope>
    <source>
        <strain evidence="1">Pan2503</strain>
    </source>
</reference>
<protein>
    <submittedName>
        <fullName evidence="1">Uncharacterized protein</fullName>
    </submittedName>
</protein>
<keyword evidence="2" id="KW-1185">Reference proteome</keyword>